<evidence type="ECO:0000313" key="2">
    <source>
        <dbReference type="EMBL" id="RIB09140.1"/>
    </source>
</evidence>
<dbReference type="Proteomes" id="UP000266673">
    <property type="component" value="Unassembled WGS sequence"/>
</dbReference>
<dbReference type="OrthoDB" id="2447008at2759"/>
<keyword evidence="3" id="KW-1185">Reference proteome</keyword>
<evidence type="ECO:0000313" key="3">
    <source>
        <dbReference type="Proteomes" id="UP000266673"/>
    </source>
</evidence>
<evidence type="ECO:0000256" key="1">
    <source>
        <dbReference type="SAM" id="Phobius"/>
    </source>
</evidence>
<dbReference type="EMBL" id="QKWP01001410">
    <property type="protein sequence ID" value="RIB09140.1"/>
    <property type="molecule type" value="Genomic_DNA"/>
</dbReference>
<keyword evidence="1" id="KW-0472">Membrane</keyword>
<comment type="caution">
    <text evidence="2">The sequence shown here is derived from an EMBL/GenBank/DDBJ whole genome shotgun (WGS) entry which is preliminary data.</text>
</comment>
<accession>A0A397UG32</accession>
<sequence length="220" mass="26002">MIESRVPRFLSGREKSEGWKEVDNGLDGDLTMLEVLGFMQVKFCLVHNKNLDISISTQDKLNAFDILMTNSKRFLLPRRYTEHNNYNRLYNEIIELFEAQQVGWVCGSHETIGKAFVNRLANALWYIDPHLSTLSALSYSLPILFTQLKTYKDDEYIQLNDLLFEKSFYEHIEIQQYLPNDAIDRYRFIKELQLTLPIGVYRFIIIIIIIIIIFYKHDHV</sequence>
<keyword evidence="1" id="KW-0812">Transmembrane</keyword>
<protein>
    <submittedName>
        <fullName evidence="2">Uncharacterized protein</fullName>
    </submittedName>
</protein>
<dbReference type="STRING" id="44941.A0A397UG32"/>
<gene>
    <name evidence="2" type="ORF">C2G38_2251568</name>
</gene>
<name>A0A397UG32_9GLOM</name>
<dbReference type="AlphaFoldDB" id="A0A397UG32"/>
<reference evidence="2 3" key="1">
    <citation type="submission" date="2018-06" db="EMBL/GenBank/DDBJ databases">
        <title>Comparative genomics reveals the genomic features of Rhizophagus irregularis, R. cerebriforme, R. diaphanum and Gigaspora rosea, and their symbiotic lifestyle signature.</title>
        <authorList>
            <person name="Morin E."/>
            <person name="San Clemente H."/>
            <person name="Chen E.C.H."/>
            <person name="De La Providencia I."/>
            <person name="Hainaut M."/>
            <person name="Kuo A."/>
            <person name="Kohler A."/>
            <person name="Murat C."/>
            <person name="Tang N."/>
            <person name="Roy S."/>
            <person name="Loubradou J."/>
            <person name="Henrissat B."/>
            <person name="Grigoriev I.V."/>
            <person name="Corradi N."/>
            <person name="Roux C."/>
            <person name="Martin F.M."/>
        </authorList>
    </citation>
    <scope>NUCLEOTIDE SEQUENCE [LARGE SCALE GENOMIC DNA]</scope>
    <source>
        <strain evidence="2 3">DAOM 194757</strain>
    </source>
</reference>
<organism evidence="2 3">
    <name type="scientific">Gigaspora rosea</name>
    <dbReference type="NCBI Taxonomy" id="44941"/>
    <lineage>
        <taxon>Eukaryota</taxon>
        <taxon>Fungi</taxon>
        <taxon>Fungi incertae sedis</taxon>
        <taxon>Mucoromycota</taxon>
        <taxon>Glomeromycotina</taxon>
        <taxon>Glomeromycetes</taxon>
        <taxon>Diversisporales</taxon>
        <taxon>Gigasporaceae</taxon>
        <taxon>Gigaspora</taxon>
    </lineage>
</organism>
<feature type="transmembrane region" description="Helical" evidence="1">
    <location>
        <begin position="194"/>
        <end position="215"/>
    </location>
</feature>
<proteinExistence type="predicted"/>
<keyword evidence="1" id="KW-1133">Transmembrane helix</keyword>